<evidence type="ECO:0000259" key="3">
    <source>
        <dbReference type="Pfam" id="PF08501"/>
    </source>
</evidence>
<dbReference type="EMBL" id="JBHSWD010000001">
    <property type="protein sequence ID" value="MFC6591025.1"/>
    <property type="molecule type" value="Genomic_DNA"/>
</dbReference>
<dbReference type="Gene3D" id="3.40.50.10860">
    <property type="entry name" value="Leucine Dehydrogenase, chain A, domain 1"/>
    <property type="match status" value="1"/>
</dbReference>
<comment type="caution">
    <text evidence="4">The sequence shown here is derived from an EMBL/GenBank/DDBJ whole genome shotgun (WGS) entry which is preliminary data.</text>
</comment>
<dbReference type="PANTHER" id="PTHR21089:SF1">
    <property type="entry name" value="BIFUNCTIONAL 3-DEHYDROQUINATE DEHYDRATASE_SHIKIMATE DEHYDROGENASE, CHLOROPLASTIC"/>
    <property type="match status" value="1"/>
</dbReference>
<dbReference type="SUPFAM" id="SSF51735">
    <property type="entry name" value="NAD(P)-binding Rossmann-fold domains"/>
    <property type="match status" value="1"/>
</dbReference>
<dbReference type="InterPro" id="IPR022893">
    <property type="entry name" value="Shikimate_DH_fam"/>
</dbReference>
<keyword evidence="5" id="KW-1185">Reference proteome</keyword>
<reference evidence="5" key="1">
    <citation type="journal article" date="2019" name="Int. J. Syst. Evol. Microbiol.">
        <title>The Global Catalogue of Microorganisms (GCM) 10K type strain sequencing project: providing services to taxonomists for standard genome sequencing and annotation.</title>
        <authorList>
            <consortium name="The Broad Institute Genomics Platform"/>
            <consortium name="The Broad Institute Genome Sequencing Center for Infectious Disease"/>
            <person name="Wu L."/>
            <person name="Ma J."/>
        </authorList>
    </citation>
    <scope>NUCLEOTIDE SEQUENCE [LARGE SCALE GENOMIC DNA]</scope>
    <source>
        <strain evidence="5">CGMCC 1.15772</strain>
    </source>
</reference>
<keyword evidence="2" id="KW-0057">Aromatic amino acid biosynthesis</keyword>
<dbReference type="Pfam" id="PF08501">
    <property type="entry name" value="Shikimate_dh_N"/>
    <property type="match status" value="1"/>
</dbReference>
<name>A0ABW1YC08_9DEIO</name>
<dbReference type="Gene3D" id="3.40.50.720">
    <property type="entry name" value="NAD(P)-binding Rossmann-like Domain"/>
    <property type="match status" value="1"/>
</dbReference>
<protein>
    <submittedName>
        <fullName evidence="4">Shikimate dehydrogenase</fullName>
    </submittedName>
</protein>
<dbReference type="RefSeq" id="WP_380082030.1">
    <property type="nucleotide sequence ID" value="NZ_JBHSWD010000001.1"/>
</dbReference>
<dbReference type="SUPFAM" id="SSF53223">
    <property type="entry name" value="Aminoacid dehydrogenase-like, N-terminal domain"/>
    <property type="match status" value="1"/>
</dbReference>
<comment type="pathway">
    <text evidence="1">Metabolic intermediate biosynthesis; chorismate biosynthesis; chorismate from D-erythrose 4-phosphate and phosphoenolpyruvate: step 4/7.</text>
</comment>
<evidence type="ECO:0000256" key="2">
    <source>
        <dbReference type="ARBA" id="ARBA00023141"/>
    </source>
</evidence>
<dbReference type="InterPro" id="IPR013708">
    <property type="entry name" value="Shikimate_DH-bd_N"/>
</dbReference>
<dbReference type="PANTHER" id="PTHR21089">
    <property type="entry name" value="SHIKIMATE DEHYDROGENASE"/>
    <property type="match status" value="1"/>
</dbReference>
<keyword evidence="2" id="KW-0028">Amino-acid biosynthesis</keyword>
<accession>A0ABW1YC08</accession>
<dbReference type="Proteomes" id="UP001596297">
    <property type="component" value="Unassembled WGS sequence"/>
</dbReference>
<dbReference type="InterPro" id="IPR036291">
    <property type="entry name" value="NAD(P)-bd_dom_sf"/>
</dbReference>
<gene>
    <name evidence="4" type="ORF">ACFP81_02585</name>
</gene>
<feature type="domain" description="Shikimate dehydrogenase substrate binding N-terminal" evidence="3">
    <location>
        <begin position="7"/>
        <end position="89"/>
    </location>
</feature>
<evidence type="ECO:0000313" key="4">
    <source>
        <dbReference type="EMBL" id="MFC6591025.1"/>
    </source>
</evidence>
<evidence type="ECO:0000256" key="1">
    <source>
        <dbReference type="ARBA" id="ARBA00004871"/>
    </source>
</evidence>
<proteinExistence type="predicted"/>
<dbReference type="InterPro" id="IPR046346">
    <property type="entry name" value="Aminoacid_DH-like_N_sf"/>
</dbReference>
<evidence type="ECO:0000313" key="5">
    <source>
        <dbReference type="Proteomes" id="UP001596297"/>
    </source>
</evidence>
<sequence>MTARAFLFADPVAHSLSPRLHAAAFAWAGLDGVYQAVRVAPCELPVALRRLKEPGTLGANLSLPHKEVACSLLDRLSDAAGQIGAVNTVIRLPDGRLLGDNTDAPGLVAALQAARLDSGCRAVVLGAGGAARAAVYALSSPRSSGGLGMEVTVINRRPERAEALAAAWPGRPVVAALRRTVAWEDIDLLVNATSAGLSTGESPLPDFDWLRLPRHAGVYDMVYGRPTQFLQEAGAAGLRAEGVGHVAAPGPPGVFGLDRR</sequence>
<organism evidence="4 5">
    <name type="scientific">Deinococcus lacus</name>
    <dbReference type="NCBI Taxonomy" id="392561"/>
    <lineage>
        <taxon>Bacteria</taxon>
        <taxon>Thermotogati</taxon>
        <taxon>Deinococcota</taxon>
        <taxon>Deinococci</taxon>
        <taxon>Deinococcales</taxon>
        <taxon>Deinococcaceae</taxon>
        <taxon>Deinococcus</taxon>
    </lineage>
</organism>